<evidence type="ECO:0000313" key="2">
    <source>
        <dbReference type="Proteomes" id="UP000197638"/>
    </source>
</evidence>
<dbReference type="EMBL" id="CP022123">
    <property type="protein sequence ID" value="ASG28305.1"/>
    <property type="molecule type" value="Genomic_DNA"/>
</dbReference>
<evidence type="ECO:0000313" key="1">
    <source>
        <dbReference type="EMBL" id="ASG28305.1"/>
    </source>
</evidence>
<gene>
    <name evidence="1" type="ORF">CBG61_04765</name>
</gene>
<organism evidence="1 2">
    <name type="scientific">Fusobacterium nucleatum subsp. polymorphum</name>
    <name type="common">Fusobacterium polymorphum</name>
    <dbReference type="NCBI Taxonomy" id="76857"/>
    <lineage>
        <taxon>Bacteria</taxon>
        <taxon>Fusobacteriati</taxon>
        <taxon>Fusobacteriota</taxon>
        <taxon>Fusobacteriia</taxon>
        <taxon>Fusobacteriales</taxon>
        <taxon>Fusobacteriaceae</taxon>
        <taxon>Fusobacterium</taxon>
    </lineage>
</organism>
<proteinExistence type="predicted"/>
<reference evidence="1 2" key="1">
    <citation type="submission" date="2017-06" db="EMBL/GenBank/DDBJ databases">
        <title>Genome sequencing of Fusobacterium nucleatum subsp. polymorphum KCOM 1275 (=ChDC F310).</title>
        <authorList>
            <person name="Kook J.-K."/>
            <person name="Park S.-N."/>
            <person name="Lim Y.K."/>
            <person name="Roh H."/>
        </authorList>
    </citation>
    <scope>NUCLEOTIDE SEQUENCE [LARGE SCALE GENOMIC DNA]</scope>
    <source>
        <strain evidence="1 2">KCOM 1275</strain>
    </source>
</reference>
<protein>
    <submittedName>
        <fullName evidence="1">Uncharacterized protein</fullName>
    </submittedName>
</protein>
<dbReference type="Proteomes" id="UP000197638">
    <property type="component" value="Chromosome"/>
</dbReference>
<dbReference type="RefSeq" id="WP_005900783.1">
    <property type="nucleotide sequence ID" value="NZ_CP022123.1"/>
</dbReference>
<dbReference type="AlphaFoldDB" id="A0A241Q0K2"/>
<accession>A0A241Q0K2</accession>
<name>A0A241Q0K2_FUSNP</name>
<sequence length="115" mass="13344">MKNIREEINLKKIIGDLLVLSGRPNGEIVRKKLNISQKDADEKKYNIVIPYEVRTINPSYFLGIFSESIKNLKLEKFKEKYNFISSNDDGKLKNGIEEDIKEGIEWALDESKLLK</sequence>